<dbReference type="OrthoDB" id="2448377at2759"/>
<feature type="region of interest" description="Disordered" evidence="1">
    <location>
        <begin position="210"/>
        <end position="233"/>
    </location>
</feature>
<accession>A0A086TIJ8</accession>
<proteinExistence type="predicted"/>
<dbReference type="AlphaFoldDB" id="A0A086TIJ8"/>
<dbReference type="EMBL" id="KN042440">
    <property type="protein sequence ID" value="KFH61775.1"/>
    <property type="molecule type" value="Genomic_DNA"/>
</dbReference>
<evidence type="ECO:0000313" key="2">
    <source>
        <dbReference type="EMBL" id="KFH61775.1"/>
    </source>
</evidence>
<name>A0A086TIJ8_9FUNG</name>
<evidence type="ECO:0000313" key="3">
    <source>
        <dbReference type="Proteomes" id="UP000243308"/>
    </source>
</evidence>
<dbReference type="Proteomes" id="UP000243308">
    <property type="component" value="Unassembled WGS sequence"/>
</dbReference>
<evidence type="ECO:0000256" key="1">
    <source>
        <dbReference type="SAM" id="MobiDB-lite"/>
    </source>
</evidence>
<feature type="compositionally biased region" description="Low complexity" evidence="1">
    <location>
        <begin position="1"/>
        <end position="14"/>
    </location>
</feature>
<reference evidence="2 3" key="1">
    <citation type="submission" date="2011-02" db="EMBL/GenBank/DDBJ databases">
        <title>The Genome Sequence of Mortierella verticillata NRRL 6337.</title>
        <authorList>
            <consortium name="The Broad Institute Genome Sequencing Platform"/>
            <person name="Russ C."/>
            <person name="Cuomo C."/>
            <person name="Burger G."/>
            <person name="Gray M.W."/>
            <person name="Holland P.W.H."/>
            <person name="King N."/>
            <person name="Lang F.B.F."/>
            <person name="Roger A.J."/>
            <person name="Ruiz-Trillo I."/>
            <person name="Young S.K."/>
            <person name="Zeng Q."/>
            <person name="Gargeya S."/>
            <person name="Alvarado L."/>
            <person name="Berlin A."/>
            <person name="Chapman S.B."/>
            <person name="Chen Z."/>
            <person name="Freedman E."/>
            <person name="Gellesch M."/>
            <person name="Goldberg J."/>
            <person name="Griggs A."/>
            <person name="Gujja S."/>
            <person name="Heilman E."/>
            <person name="Heiman D."/>
            <person name="Howarth C."/>
            <person name="Mehta T."/>
            <person name="Neiman D."/>
            <person name="Pearson M."/>
            <person name="Roberts A."/>
            <person name="Saif S."/>
            <person name="Shea T."/>
            <person name="Shenoy N."/>
            <person name="Sisk P."/>
            <person name="Stolte C."/>
            <person name="Sykes S."/>
            <person name="White J."/>
            <person name="Yandava C."/>
            <person name="Haas B."/>
            <person name="Nusbaum C."/>
            <person name="Birren B."/>
        </authorList>
    </citation>
    <scope>NUCLEOTIDE SEQUENCE [LARGE SCALE GENOMIC DNA]</scope>
    <source>
        <strain evidence="2 3">NRRL 6337</strain>
    </source>
</reference>
<organism evidence="2 3">
    <name type="scientific">Podila verticillata NRRL 6337</name>
    <dbReference type="NCBI Taxonomy" id="1069443"/>
    <lineage>
        <taxon>Eukaryota</taxon>
        <taxon>Fungi</taxon>
        <taxon>Fungi incertae sedis</taxon>
        <taxon>Mucoromycota</taxon>
        <taxon>Mortierellomycotina</taxon>
        <taxon>Mortierellomycetes</taxon>
        <taxon>Mortierellales</taxon>
        <taxon>Mortierellaceae</taxon>
        <taxon>Podila</taxon>
    </lineage>
</organism>
<protein>
    <submittedName>
        <fullName evidence="2">Uncharacterized protein</fullName>
    </submittedName>
</protein>
<feature type="region of interest" description="Disordered" evidence="1">
    <location>
        <begin position="394"/>
        <end position="425"/>
    </location>
</feature>
<keyword evidence="3" id="KW-1185">Reference proteome</keyword>
<feature type="region of interest" description="Disordered" evidence="1">
    <location>
        <begin position="1"/>
        <end position="21"/>
    </location>
</feature>
<feature type="compositionally biased region" description="Polar residues" evidence="1">
    <location>
        <begin position="400"/>
        <end position="417"/>
    </location>
</feature>
<sequence length="425" mass="47698">MAPPSASGKSGKSKATLRPNLSEAVINLAPIAIENRRKIMSSEPTLPPPSKEAKTGTDDTLFQGSRELWLARRLTDPEIYPPLQVGKENSAPPGVRHRTKAAVHRQLASEFNLEKEHAGFMVDEGKIKNKIAKMLQHFKLAHRFRHSLDTGSMDQRTWQAAVKEKYAHYFVLEPVWATLWSDNITSHSDSFSNLGENVTVDGPCPINTVQYHSDGGSEDERNDVDTGSGLDRGWKDVVTASEDNGAEDIVSVAEDESQDRSSQGRHHSVNKAVSGLESLGMIGLQPNRDEQPISCRKFKEQQQQPISNLLNILDALGRYEIDARKETEIRQMELAQKTELAEIEFRKAIRLAEIGAMRKREEVFLDQKRELLLEREKRVLAKEKELEELLEIARKKPGVDTTQSMARSTPSQNTSRSPALARHNE</sequence>
<gene>
    <name evidence="2" type="ORF">MVEG_12390</name>
</gene>